<protein>
    <recommendedName>
        <fullName evidence="1">Treble clef zinc finger domain-containing protein</fullName>
    </recommendedName>
</protein>
<gene>
    <name evidence="2" type="ORF">DC432_15045</name>
</gene>
<evidence type="ECO:0000259" key="1">
    <source>
        <dbReference type="Pfam" id="PF14311"/>
    </source>
</evidence>
<dbReference type="EMBL" id="QDFT01000065">
    <property type="protein sequence ID" value="PVE61941.1"/>
    <property type="molecule type" value="Genomic_DNA"/>
</dbReference>
<evidence type="ECO:0000313" key="3">
    <source>
        <dbReference type="Proteomes" id="UP000244649"/>
    </source>
</evidence>
<name>A0A2T7VZB0_MICTE</name>
<reference evidence="2 3" key="1">
    <citation type="submission" date="2018-04" db="EMBL/GenBank/DDBJ databases">
        <authorList>
            <person name="Go L.Y."/>
            <person name="Mitchell J.A."/>
        </authorList>
    </citation>
    <scope>NUCLEOTIDE SEQUENCE [LARGE SCALE GENOMIC DNA]</scope>
    <source>
        <strain evidence="2 3">TPD7010</strain>
    </source>
</reference>
<dbReference type="Pfam" id="PF14311">
    <property type="entry name" value="DUF4379"/>
    <property type="match status" value="2"/>
</dbReference>
<dbReference type="PANTHER" id="PTHR37317:SF1">
    <property type="entry name" value="ZINC-RIBBON DOMAIN-CONTAINING PROTEIN-RELATED"/>
    <property type="match status" value="1"/>
</dbReference>
<accession>A0A2T7VZB0</accession>
<dbReference type="AlphaFoldDB" id="A0A2T7VZB0"/>
<dbReference type="PANTHER" id="PTHR37317">
    <property type="entry name" value="BLR8090 PROTEIN"/>
    <property type="match status" value="1"/>
</dbReference>
<feature type="domain" description="Treble clef zinc finger" evidence="1">
    <location>
        <begin position="250"/>
        <end position="305"/>
    </location>
</feature>
<sequence>MVWAGPGTPPASQPVLPLDPAQAHAEHRFRRLVSAGRVSAQLHARVWEMVRDDAVLSKPHGSLLTRGMSADNREILGRALLYPVTVAMLEVLSDKTTVERWRSSSTKNIRAAIADDIPRVGGPADILIERVVLWLRPTRRATRPTRFASLYIPLDVVDAAAIIDVTAPYPLWVQRNPSAVAEWAWGLNDHTRNPWETRGISRNAWWACDEGHMWEASPSTRGLAMSGCPYCAGQRAWPGHTDLRTTHPDLAREWDKTRGRNAGDPNHVGANSGRRVKWRCRSGHRWEAPIRARVTKGLGCPYCDGTRAVRE</sequence>
<comment type="caution">
    <text evidence="2">The sequence shown here is derived from an EMBL/GenBank/DDBJ whole genome shotgun (WGS) entry which is preliminary data.</text>
</comment>
<feature type="domain" description="Treble clef zinc finger" evidence="1">
    <location>
        <begin position="181"/>
        <end position="233"/>
    </location>
</feature>
<dbReference type="Proteomes" id="UP000244649">
    <property type="component" value="Unassembled WGS sequence"/>
</dbReference>
<organism evidence="2 3">
    <name type="scientific">Microbacterium testaceum</name>
    <name type="common">Aureobacterium testaceum</name>
    <name type="synonym">Brevibacterium testaceum</name>
    <dbReference type="NCBI Taxonomy" id="2033"/>
    <lineage>
        <taxon>Bacteria</taxon>
        <taxon>Bacillati</taxon>
        <taxon>Actinomycetota</taxon>
        <taxon>Actinomycetes</taxon>
        <taxon>Micrococcales</taxon>
        <taxon>Microbacteriaceae</taxon>
        <taxon>Microbacterium</taxon>
    </lineage>
</organism>
<evidence type="ECO:0000313" key="2">
    <source>
        <dbReference type="EMBL" id="PVE61941.1"/>
    </source>
</evidence>
<proteinExistence type="predicted"/>
<dbReference type="InterPro" id="IPR025487">
    <property type="entry name" value="DUF4379"/>
</dbReference>